<protein>
    <submittedName>
        <fullName evidence="1">Uncharacterized protein</fullName>
    </submittedName>
</protein>
<proteinExistence type="predicted"/>
<dbReference type="RefSeq" id="WP_092668364.1">
    <property type="nucleotide sequence ID" value="NZ_FOXS01000001.1"/>
</dbReference>
<reference evidence="2" key="1">
    <citation type="submission" date="2016-10" db="EMBL/GenBank/DDBJ databases">
        <authorList>
            <person name="Varghese N."/>
            <person name="Submissions S."/>
        </authorList>
    </citation>
    <scope>NUCLEOTIDE SEQUENCE [LARGE SCALE GENOMIC DNA]</scope>
    <source>
        <strain evidence="2">OR362-8,ATCC BAA-1266,JCM 13504</strain>
    </source>
</reference>
<evidence type="ECO:0000313" key="2">
    <source>
        <dbReference type="Proteomes" id="UP000199029"/>
    </source>
</evidence>
<dbReference type="STRING" id="1227077.SAMN04515668_0361"/>
<dbReference type="EMBL" id="FOXS01000001">
    <property type="protein sequence ID" value="SFP79276.1"/>
    <property type="molecule type" value="Genomic_DNA"/>
</dbReference>
<dbReference type="AlphaFoldDB" id="A0A1I5TA19"/>
<evidence type="ECO:0000313" key="1">
    <source>
        <dbReference type="EMBL" id="SFP79276.1"/>
    </source>
</evidence>
<organism evidence="1 2">
    <name type="scientific">Hymenobacter arizonensis</name>
    <name type="common">Siccationidurans arizonensis</name>
    <dbReference type="NCBI Taxonomy" id="1227077"/>
    <lineage>
        <taxon>Bacteria</taxon>
        <taxon>Pseudomonadati</taxon>
        <taxon>Bacteroidota</taxon>
        <taxon>Cytophagia</taxon>
        <taxon>Cytophagales</taxon>
        <taxon>Hymenobacteraceae</taxon>
        <taxon>Hymenobacter</taxon>
    </lineage>
</organism>
<dbReference type="Proteomes" id="UP000199029">
    <property type="component" value="Unassembled WGS sequence"/>
</dbReference>
<sequence length="61" mass="7032">MPRPYQFHTTATLRYLQVHWPRQPLTEIAATLGIPVRKLSGLAHRHGLRKRELVRAIQPPG</sequence>
<gene>
    <name evidence="1" type="ORF">SAMN04515668_0361</name>
</gene>
<keyword evidence="2" id="KW-1185">Reference proteome</keyword>
<accession>A0A1I5TA19</accession>
<name>A0A1I5TA19_HYMAR</name>